<dbReference type="AlphaFoldDB" id="A0A6A6TSN3"/>
<keyword evidence="8" id="KW-1185">Reference proteome</keyword>
<evidence type="ECO:0000256" key="1">
    <source>
        <dbReference type="ARBA" id="ARBA00022723"/>
    </source>
</evidence>
<keyword evidence="1" id="KW-0479">Metal-binding</keyword>
<dbReference type="Pfam" id="PF13639">
    <property type="entry name" value="zf-RING_2"/>
    <property type="match status" value="1"/>
</dbReference>
<dbReference type="PANTHER" id="PTHR14155:SF627">
    <property type="entry name" value="OS06G0192800 PROTEIN"/>
    <property type="match status" value="1"/>
</dbReference>
<feature type="transmembrane region" description="Helical" evidence="5">
    <location>
        <begin position="12"/>
        <end position="40"/>
    </location>
</feature>
<name>A0A6A6TSN3_9PLEO</name>
<dbReference type="SMART" id="SM00184">
    <property type="entry name" value="RING"/>
    <property type="match status" value="1"/>
</dbReference>
<feature type="transmembrane region" description="Helical" evidence="5">
    <location>
        <begin position="222"/>
        <end position="255"/>
    </location>
</feature>
<dbReference type="GO" id="GO:0008270">
    <property type="term" value="F:zinc ion binding"/>
    <property type="evidence" value="ECO:0007669"/>
    <property type="project" value="UniProtKB-KW"/>
</dbReference>
<dbReference type="EMBL" id="MU004289">
    <property type="protein sequence ID" value="KAF2662466.1"/>
    <property type="molecule type" value="Genomic_DNA"/>
</dbReference>
<dbReference type="PROSITE" id="PS50089">
    <property type="entry name" value="ZF_RING_2"/>
    <property type="match status" value="1"/>
</dbReference>
<dbReference type="InterPro" id="IPR001841">
    <property type="entry name" value="Znf_RING"/>
</dbReference>
<evidence type="ECO:0000256" key="4">
    <source>
        <dbReference type="PROSITE-ProRule" id="PRU00175"/>
    </source>
</evidence>
<evidence type="ECO:0000313" key="7">
    <source>
        <dbReference type="EMBL" id="KAF2662466.1"/>
    </source>
</evidence>
<dbReference type="Gene3D" id="3.30.40.10">
    <property type="entry name" value="Zinc/RING finger domain, C3HC4 (zinc finger)"/>
    <property type="match status" value="1"/>
</dbReference>
<feature type="domain" description="RING-type" evidence="6">
    <location>
        <begin position="63"/>
        <end position="155"/>
    </location>
</feature>
<evidence type="ECO:0000259" key="6">
    <source>
        <dbReference type="PROSITE" id="PS50089"/>
    </source>
</evidence>
<dbReference type="SUPFAM" id="SSF57850">
    <property type="entry name" value="RING/U-box"/>
    <property type="match status" value="1"/>
</dbReference>
<keyword evidence="2 4" id="KW-0863">Zinc-finger</keyword>
<evidence type="ECO:0000256" key="3">
    <source>
        <dbReference type="ARBA" id="ARBA00022833"/>
    </source>
</evidence>
<dbReference type="Proteomes" id="UP000799324">
    <property type="component" value="Unassembled WGS sequence"/>
</dbReference>
<proteinExistence type="predicted"/>
<dbReference type="PANTHER" id="PTHR14155">
    <property type="entry name" value="RING FINGER DOMAIN-CONTAINING"/>
    <property type="match status" value="1"/>
</dbReference>
<accession>A0A6A6TSN3</accession>
<gene>
    <name evidence="7" type="ORF">K491DRAFT_733801</name>
</gene>
<evidence type="ECO:0000313" key="8">
    <source>
        <dbReference type="Proteomes" id="UP000799324"/>
    </source>
</evidence>
<keyword evidence="5" id="KW-0812">Transmembrane</keyword>
<evidence type="ECO:0000256" key="5">
    <source>
        <dbReference type="SAM" id="Phobius"/>
    </source>
</evidence>
<organism evidence="7 8">
    <name type="scientific">Lophiostoma macrostomum CBS 122681</name>
    <dbReference type="NCBI Taxonomy" id="1314788"/>
    <lineage>
        <taxon>Eukaryota</taxon>
        <taxon>Fungi</taxon>
        <taxon>Dikarya</taxon>
        <taxon>Ascomycota</taxon>
        <taxon>Pezizomycotina</taxon>
        <taxon>Dothideomycetes</taxon>
        <taxon>Pleosporomycetidae</taxon>
        <taxon>Pleosporales</taxon>
        <taxon>Lophiostomataceae</taxon>
        <taxon>Lophiostoma</taxon>
    </lineage>
</organism>
<keyword evidence="3" id="KW-0862">Zinc</keyword>
<keyword evidence="5" id="KW-0472">Membrane</keyword>
<dbReference type="OrthoDB" id="8062037at2759"/>
<reference evidence="7" key="1">
    <citation type="journal article" date="2020" name="Stud. Mycol.">
        <title>101 Dothideomycetes genomes: a test case for predicting lifestyles and emergence of pathogens.</title>
        <authorList>
            <person name="Haridas S."/>
            <person name="Albert R."/>
            <person name="Binder M."/>
            <person name="Bloem J."/>
            <person name="Labutti K."/>
            <person name="Salamov A."/>
            <person name="Andreopoulos B."/>
            <person name="Baker S."/>
            <person name="Barry K."/>
            <person name="Bills G."/>
            <person name="Bluhm B."/>
            <person name="Cannon C."/>
            <person name="Castanera R."/>
            <person name="Culley D."/>
            <person name="Daum C."/>
            <person name="Ezra D."/>
            <person name="Gonzalez J."/>
            <person name="Henrissat B."/>
            <person name="Kuo A."/>
            <person name="Liang C."/>
            <person name="Lipzen A."/>
            <person name="Lutzoni F."/>
            <person name="Magnuson J."/>
            <person name="Mondo S."/>
            <person name="Nolan M."/>
            <person name="Ohm R."/>
            <person name="Pangilinan J."/>
            <person name="Park H.-J."/>
            <person name="Ramirez L."/>
            <person name="Alfaro M."/>
            <person name="Sun H."/>
            <person name="Tritt A."/>
            <person name="Yoshinaga Y."/>
            <person name="Zwiers L.-H."/>
            <person name="Turgeon B."/>
            <person name="Goodwin S."/>
            <person name="Spatafora J."/>
            <person name="Crous P."/>
            <person name="Grigoriev I."/>
        </authorList>
    </citation>
    <scope>NUCLEOTIDE SEQUENCE</scope>
    <source>
        <strain evidence="7">CBS 122681</strain>
    </source>
</reference>
<protein>
    <recommendedName>
        <fullName evidence="6">RING-type domain-containing protein</fullName>
    </recommendedName>
</protein>
<dbReference type="InterPro" id="IPR053238">
    <property type="entry name" value="RING-H2_zinc_finger"/>
</dbReference>
<keyword evidence="5" id="KW-1133">Transmembrane helix</keyword>
<sequence>MSRLLSKIHRLIVAIILLAFNYFVIIFSGIGVFVLFLHFLTIAPTLPPPPRTPPSTELDQQECSICLCLLTQEPHDEDIPAFTQRRLNDATPSTSTSPFASTPPNRSLWLLPWLSSWTPRSWTQPPLMTTRCAHTFHLDCLSTWLAAHPTCPSCHTRLGSSSSPLRDPTAAAAAAALPGSTIDYYNIIGVHVSNDWHVLVPLPGWVYGSRVFAPLVWVLEMGIMMGAVLVCAGLVLMVSPVVMVGVLVSGGWAWVWERVGRCAGRAGRAVGWVVDW</sequence>
<evidence type="ECO:0000256" key="2">
    <source>
        <dbReference type="ARBA" id="ARBA00022771"/>
    </source>
</evidence>
<dbReference type="InterPro" id="IPR013083">
    <property type="entry name" value="Znf_RING/FYVE/PHD"/>
</dbReference>